<accession>A0A9W6U8K0</accession>
<feature type="compositionally biased region" description="Basic and acidic residues" evidence="1">
    <location>
        <begin position="372"/>
        <end position="386"/>
    </location>
</feature>
<dbReference type="PANTHER" id="PTHR13510">
    <property type="entry name" value="FYVE-FINGER-CONTAINING RAB5 EFFECTOR PROTEIN RABENOSYN-5-RELATED"/>
    <property type="match status" value="1"/>
</dbReference>
<protein>
    <submittedName>
        <fullName evidence="2">Unnamed protein product</fullName>
    </submittedName>
</protein>
<keyword evidence="3" id="KW-1185">Reference proteome</keyword>
<dbReference type="Proteomes" id="UP001165121">
    <property type="component" value="Unassembled WGS sequence"/>
</dbReference>
<reference evidence="2" key="1">
    <citation type="submission" date="2023-04" db="EMBL/GenBank/DDBJ databases">
        <title>Phytophthora fragariaefolia NBRC 109709.</title>
        <authorList>
            <person name="Ichikawa N."/>
            <person name="Sato H."/>
            <person name="Tonouchi N."/>
        </authorList>
    </citation>
    <scope>NUCLEOTIDE SEQUENCE</scope>
    <source>
        <strain evidence="2">NBRC 109709</strain>
    </source>
</reference>
<name>A0A9W6U8K0_9STRA</name>
<proteinExistence type="predicted"/>
<dbReference type="OrthoDB" id="88907at2759"/>
<dbReference type="InterPro" id="IPR052727">
    <property type="entry name" value="Rab4/Rab5_effector"/>
</dbReference>
<sequence>MLELTPEEQEYCQDITTQLLDRTLYECEELCLDTAPNANLAQLDSRRWKKLQSHPDVTLYADRSSNGAWSPVMHREDWAHPVALVAIGEFKYTLDDVLLALVTPDIATQRLRSVLLGRRPENNCRHQTLVRPSQAKPFQVLAVSRYVNTQHWPHTLLAGPREMVVAFGTGEVVSSSGKRIGYEVMQTVSLDQTFPRSPALPRTQMIRARVFWEQADGTVGMYGKTFADGISPIPDSVTQGMYCKAAMCIWKFVPLTLEVKKLRWCLKNRKAITPVLQCVSPAIGCAACGVVKQKSQSVNAGGGKKKSKNHCEFCEAWLCGTSYCRTNCQVKMVSCSETKVYEQTLMVCPRCMAFVRNIPAMDIARFEVSEAEKNSRERLPNWEREIYSPSPTSVSASEYDRVTP</sequence>
<evidence type="ECO:0000313" key="2">
    <source>
        <dbReference type="EMBL" id="GMF28007.1"/>
    </source>
</evidence>
<feature type="region of interest" description="Disordered" evidence="1">
    <location>
        <begin position="372"/>
        <end position="404"/>
    </location>
</feature>
<comment type="caution">
    <text evidence="2">The sequence shown here is derived from an EMBL/GenBank/DDBJ whole genome shotgun (WGS) entry which is preliminary data.</text>
</comment>
<evidence type="ECO:0000256" key="1">
    <source>
        <dbReference type="SAM" id="MobiDB-lite"/>
    </source>
</evidence>
<dbReference type="AlphaFoldDB" id="A0A9W6U8K0"/>
<organism evidence="2 3">
    <name type="scientific">Phytophthora fragariaefolia</name>
    <dbReference type="NCBI Taxonomy" id="1490495"/>
    <lineage>
        <taxon>Eukaryota</taxon>
        <taxon>Sar</taxon>
        <taxon>Stramenopiles</taxon>
        <taxon>Oomycota</taxon>
        <taxon>Peronosporomycetes</taxon>
        <taxon>Peronosporales</taxon>
        <taxon>Peronosporaceae</taxon>
        <taxon>Phytophthora</taxon>
    </lineage>
</organism>
<gene>
    <name evidence="2" type="ORF">Pfra01_000569700</name>
</gene>
<dbReference type="EMBL" id="BSXT01000458">
    <property type="protein sequence ID" value="GMF28007.1"/>
    <property type="molecule type" value="Genomic_DNA"/>
</dbReference>
<evidence type="ECO:0000313" key="3">
    <source>
        <dbReference type="Proteomes" id="UP001165121"/>
    </source>
</evidence>
<dbReference type="PANTHER" id="PTHR13510:SF44">
    <property type="entry name" value="RABENOSYN-5"/>
    <property type="match status" value="1"/>
</dbReference>